<feature type="region of interest" description="Disordered" evidence="1">
    <location>
        <begin position="86"/>
        <end position="108"/>
    </location>
</feature>
<dbReference type="Proteomes" id="UP000708148">
    <property type="component" value="Unassembled WGS sequence"/>
</dbReference>
<accession>A0A8S1INU7</accession>
<feature type="transmembrane region" description="Helical" evidence="2">
    <location>
        <begin position="28"/>
        <end position="49"/>
    </location>
</feature>
<evidence type="ECO:0000313" key="4">
    <source>
        <dbReference type="Proteomes" id="UP000708148"/>
    </source>
</evidence>
<organism evidence="3 4">
    <name type="scientific">Ostreobium quekettii</name>
    <dbReference type="NCBI Taxonomy" id="121088"/>
    <lineage>
        <taxon>Eukaryota</taxon>
        <taxon>Viridiplantae</taxon>
        <taxon>Chlorophyta</taxon>
        <taxon>core chlorophytes</taxon>
        <taxon>Ulvophyceae</taxon>
        <taxon>TCBD clade</taxon>
        <taxon>Bryopsidales</taxon>
        <taxon>Ostreobineae</taxon>
        <taxon>Ostreobiaceae</taxon>
        <taxon>Ostreobium</taxon>
    </lineage>
</organism>
<gene>
    <name evidence="3" type="ORF">OSTQU699_LOCUS1794</name>
</gene>
<reference evidence="3" key="1">
    <citation type="submission" date="2020-12" db="EMBL/GenBank/DDBJ databases">
        <authorList>
            <person name="Iha C."/>
        </authorList>
    </citation>
    <scope>NUCLEOTIDE SEQUENCE</scope>
</reference>
<dbReference type="EMBL" id="CAJHUC010000478">
    <property type="protein sequence ID" value="CAD7696433.1"/>
    <property type="molecule type" value="Genomic_DNA"/>
</dbReference>
<evidence type="ECO:0000256" key="2">
    <source>
        <dbReference type="SAM" id="Phobius"/>
    </source>
</evidence>
<evidence type="ECO:0000256" key="1">
    <source>
        <dbReference type="SAM" id="MobiDB-lite"/>
    </source>
</evidence>
<evidence type="ECO:0000313" key="3">
    <source>
        <dbReference type="EMBL" id="CAD7696433.1"/>
    </source>
</evidence>
<comment type="caution">
    <text evidence="3">The sequence shown here is derived from an EMBL/GenBank/DDBJ whole genome shotgun (WGS) entry which is preliminary data.</text>
</comment>
<proteinExistence type="predicted"/>
<dbReference type="AlphaFoldDB" id="A0A8S1INU7"/>
<sequence>MSEEAPAGMADDGTPDAGFLRRPLFDSATLAAVVIAVGLLAVVAIKLMAGGRAKAPRPKKAAKLRNSGGSMFVKEEGVTVRRSARVRAMSPYGTPKNAGGEEVAARGPGGTLRVPLRARGDVELLAAGGCVPGRASALTRTSGRTET</sequence>
<keyword evidence="2" id="KW-0812">Transmembrane</keyword>
<protein>
    <submittedName>
        <fullName evidence="3">Uncharacterized protein</fullName>
    </submittedName>
</protein>
<name>A0A8S1INU7_9CHLO</name>
<keyword evidence="2" id="KW-0472">Membrane</keyword>
<keyword evidence="4" id="KW-1185">Reference proteome</keyword>
<keyword evidence="2" id="KW-1133">Transmembrane helix</keyword>